<dbReference type="InterPro" id="IPR029063">
    <property type="entry name" value="SAM-dependent_MTases_sf"/>
</dbReference>
<dbReference type="GO" id="GO:0008168">
    <property type="term" value="F:methyltransferase activity"/>
    <property type="evidence" value="ECO:0007669"/>
    <property type="project" value="UniProtKB-KW"/>
</dbReference>
<dbReference type="GO" id="GO:0032259">
    <property type="term" value="P:methylation"/>
    <property type="evidence" value="ECO:0007669"/>
    <property type="project" value="UniProtKB-KW"/>
</dbReference>
<evidence type="ECO:0000259" key="1">
    <source>
        <dbReference type="Pfam" id="PF13649"/>
    </source>
</evidence>
<dbReference type="AlphaFoldDB" id="A0A848KKG6"/>
<organism evidence="2 3">
    <name type="scientific">Antrihabitans stalactiti</name>
    <dbReference type="NCBI Taxonomy" id="2584121"/>
    <lineage>
        <taxon>Bacteria</taxon>
        <taxon>Bacillati</taxon>
        <taxon>Actinomycetota</taxon>
        <taxon>Actinomycetes</taxon>
        <taxon>Mycobacteriales</taxon>
        <taxon>Nocardiaceae</taxon>
        <taxon>Antrihabitans</taxon>
    </lineage>
</organism>
<dbReference type="CDD" id="cd02440">
    <property type="entry name" value="AdoMet_MTases"/>
    <property type="match status" value="1"/>
</dbReference>
<feature type="domain" description="Methyltransferase" evidence="1">
    <location>
        <begin position="172"/>
        <end position="269"/>
    </location>
</feature>
<evidence type="ECO:0000313" key="2">
    <source>
        <dbReference type="EMBL" id="NMN97474.1"/>
    </source>
</evidence>
<dbReference type="SUPFAM" id="SSF53335">
    <property type="entry name" value="S-adenosyl-L-methionine-dependent methyltransferases"/>
    <property type="match status" value="1"/>
</dbReference>
<reference evidence="2 3" key="2">
    <citation type="submission" date="2020-06" db="EMBL/GenBank/DDBJ databases">
        <title>Antribacter stalactiti gen. nov., sp. nov., a new member of the family Nacardiaceae isolated from a cave.</title>
        <authorList>
            <person name="Kim I.S."/>
        </authorList>
    </citation>
    <scope>NUCLEOTIDE SEQUENCE [LARGE SCALE GENOMIC DNA]</scope>
    <source>
        <strain evidence="2 3">YC2-7</strain>
    </source>
</reference>
<comment type="caution">
    <text evidence="2">The sequence shown here is derived from an EMBL/GenBank/DDBJ whole genome shotgun (WGS) entry which is preliminary data.</text>
</comment>
<gene>
    <name evidence="2" type="ORF">FGL95_20775</name>
</gene>
<dbReference type="EMBL" id="VCQU01000007">
    <property type="protein sequence ID" value="NMN97474.1"/>
    <property type="molecule type" value="Genomic_DNA"/>
</dbReference>
<name>A0A848KKG6_9NOCA</name>
<keyword evidence="2" id="KW-0808">Transferase</keyword>
<dbReference type="Gene3D" id="1.10.10.10">
    <property type="entry name" value="Winged helix-like DNA-binding domain superfamily/Winged helix DNA-binding domain"/>
    <property type="match status" value="1"/>
</dbReference>
<dbReference type="InterPro" id="IPR036388">
    <property type="entry name" value="WH-like_DNA-bd_sf"/>
</dbReference>
<sequence length="342" mass="35441">MGVCRICPLPTAMPERDQMINDVLVSGFFELAAVSASLTAAHETGLLVALSTGPAGGTELAERCTCSVAAAEQVLAVLVEAGVVQVDGDRYRFTSAVQSELDKSPGGAPAYFRLWAHTPTYLRSGAPTAVMDGTPAERSAAYSSTVGGLADLFGDAALTLASFAPIRAGARVLDLGAGSGVWSLAMISATPDATATAVDFERVLPSFRARAAIVGVGDRAETIVGDYHEVALDRNRYDRIVLANVLHLESPTDAAALISKAASATASDGDLVIVDIFDGDRPARLRHAAYALHLGMRSAAARPHRVADLVGWLAEAGFDRYSSIDLGAPAGVSALVAHRGVV</sequence>
<protein>
    <submittedName>
        <fullName evidence="2">Methyltransferase domain-containing protein</fullName>
    </submittedName>
</protein>
<dbReference type="Proteomes" id="UP000535543">
    <property type="component" value="Unassembled WGS sequence"/>
</dbReference>
<dbReference type="Gene3D" id="3.40.50.150">
    <property type="entry name" value="Vaccinia Virus protein VP39"/>
    <property type="match status" value="1"/>
</dbReference>
<dbReference type="SUPFAM" id="SSF46785">
    <property type="entry name" value="Winged helix' DNA-binding domain"/>
    <property type="match status" value="1"/>
</dbReference>
<reference evidence="2 3" key="1">
    <citation type="submission" date="2019-05" db="EMBL/GenBank/DDBJ databases">
        <authorList>
            <person name="Lee S.D."/>
        </authorList>
    </citation>
    <scope>NUCLEOTIDE SEQUENCE [LARGE SCALE GENOMIC DNA]</scope>
    <source>
        <strain evidence="2 3">YC2-7</strain>
    </source>
</reference>
<evidence type="ECO:0000313" key="3">
    <source>
        <dbReference type="Proteomes" id="UP000535543"/>
    </source>
</evidence>
<accession>A0A848KKG6</accession>
<keyword evidence="3" id="KW-1185">Reference proteome</keyword>
<proteinExistence type="predicted"/>
<dbReference type="InterPro" id="IPR041698">
    <property type="entry name" value="Methyltransf_25"/>
</dbReference>
<keyword evidence="2" id="KW-0489">Methyltransferase</keyword>
<dbReference type="Pfam" id="PF13649">
    <property type="entry name" value="Methyltransf_25"/>
    <property type="match status" value="1"/>
</dbReference>
<dbReference type="InterPro" id="IPR036390">
    <property type="entry name" value="WH_DNA-bd_sf"/>
</dbReference>